<dbReference type="InterPro" id="IPR036291">
    <property type="entry name" value="NAD(P)-bd_dom_sf"/>
</dbReference>
<evidence type="ECO:0000259" key="1">
    <source>
        <dbReference type="Pfam" id="PF07993"/>
    </source>
</evidence>
<dbReference type="Pfam" id="PF07993">
    <property type="entry name" value="NAD_binding_4"/>
    <property type="match status" value="1"/>
</dbReference>
<dbReference type="Gene3D" id="3.40.50.720">
    <property type="entry name" value="NAD(P)-binding Rossmann-like Domain"/>
    <property type="match status" value="1"/>
</dbReference>
<dbReference type="PANTHER" id="PTHR11011:SF45">
    <property type="entry name" value="FATTY ACYL-COA REDUCTASE CG8306-RELATED"/>
    <property type="match status" value="1"/>
</dbReference>
<gene>
    <name evidence="2" type="ORF">JY651_50355</name>
</gene>
<organism evidence="2 3">
    <name type="scientific">Pyxidicoccus parkwayensis</name>
    <dbReference type="NCBI Taxonomy" id="2813578"/>
    <lineage>
        <taxon>Bacteria</taxon>
        <taxon>Pseudomonadati</taxon>
        <taxon>Myxococcota</taxon>
        <taxon>Myxococcia</taxon>
        <taxon>Myxococcales</taxon>
        <taxon>Cystobacterineae</taxon>
        <taxon>Myxococcaceae</taxon>
        <taxon>Pyxidicoccus</taxon>
    </lineage>
</organism>
<reference evidence="2 3" key="1">
    <citation type="submission" date="2021-02" db="EMBL/GenBank/DDBJ databases">
        <title>De Novo genome assembly of isolated myxobacteria.</title>
        <authorList>
            <person name="Stevens D.C."/>
        </authorList>
    </citation>
    <scope>NUCLEOTIDE SEQUENCE [LARGE SCALE GENOMIC DNA]</scope>
    <source>
        <strain evidence="3">SCPEA02</strain>
    </source>
</reference>
<dbReference type="Proteomes" id="UP000662747">
    <property type="component" value="Chromosome"/>
</dbReference>
<name>A0ABX7NXN0_9BACT</name>
<accession>A0ABX7NXN0</accession>
<dbReference type="InterPro" id="IPR026055">
    <property type="entry name" value="FAR"/>
</dbReference>
<feature type="domain" description="Thioester reductase (TE)" evidence="1">
    <location>
        <begin position="6"/>
        <end position="228"/>
    </location>
</feature>
<evidence type="ECO:0000313" key="3">
    <source>
        <dbReference type="Proteomes" id="UP000662747"/>
    </source>
</evidence>
<proteinExistence type="predicted"/>
<dbReference type="InterPro" id="IPR013120">
    <property type="entry name" value="FAR_NAD-bd"/>
</dbReference>
<dbReference type="EMBL" id="CP071090">
    <property type="protein sequence ID" value="QSQ23196.1"/>
    <property type="molecule type" value="Genomic_DNA"/>
</dbReference>
<protein>
    <submittedName>
        <fullName evidence="2">SDR family oxidoreductase</fullName>
    </submittedName>
</protein>
<dbReference type="SUPFAM" id="SSF51735">
    <property type="entry name" value="NAD(P)-binding Rossmann-fold domains"/>
    <property type="match status" value="1"/>
</dbReference>
<sequence length="353" mass="38480">MATVFLTGATGFVGGAILAQLLADARVEQVVLLVRSRDSDHADERVVEALGRFDVRMPGAGRVVVVRGALNDFILPREILGRLTHVVHAAAHTSFRSVRTARETNVEGTRFLARALMGAAKLERFLFVGTAYRLGVADVGLVQEDMRSSDQHVAEYTRTKAEAEVVLEEASRLPLVIARPSIVVGHTRLGVKPSASLFWYYRALAKAGISPFSDVQLRDIVPVDWAAGASVHLLLKRSLARVRYHISAGEGSSETWAAIRNRFAELGQASPAHERVQVAALSGHPAWTVAGFQPWTVGAITECARFSQLPYGAFSNERILAEGLEPPPRFTTYIETCLASSDRTVDEQARDDV</sequence>
<keyword evidence="3" id="KW-1185">Reference proteome</keyword>
<evidence type="ECO:0000313" key="2">
    <source>
        <dbReference type="EMBL" id="QSQ23196.1"/>
    </source>
</evidence>
<dbReference type="PANTHER" id="PTHR11011">
    <property type="entry name" value="MALE STERILITY PROTEIN 2-RELATED"/>
    <property type="match status" value="1"/>
</dbReference>
<dbReference type="RefSeq" id="WP_206724771.1">
    <property type="nucleotide sequence ID" value="NZ_CP071090.1"/>
</dbReference>